<reference evidence="5 6" key="1">
    <citation type="journal article" date="2010" name="Nature">
        <title>The Ectocarpus genome and the independent evolution of multicellularity in brown algae.</title>
        <authorList>
            <person name="Cock J.M."/>
            <person name="Sterck L."/>
            <person name="Rouze P."/>
            <person name="Scornet D."/>
            <person name="Allen A.E."/>
            <person name="Amoutzias G."/>
            <person name="Anthouard V."/>
            <person name="Artiguenave F."/>
            <person name="Aury J.M."/>
            <person name="Badger J.H."/>
            <person name="Beszteri B."/>
            <person name="Billiau K."/>
            <person name="Bonnet E."/>
            <person name="Bothwell J.H."/>
            <person name="Bowler C."/>
            <person name="Boyen C."/>
            <person name="Brownlee C."/>
            <person name="Carrano C.J."/>
            <person name="Charrier B."/>
            <person name="Cho G.Y."/>
            <person name="Coelho S.M."/>
            <person name="Collen J."/>
            <person name="Corre E."/>
            <person name="Da Silva C."/>
            <person name="Delage L."/>
            <person name="Delaroque N."/>
            <person name="Dittami S.M."/>
            <person name="Doulbeau S."/>
            <person name="Elias M."/>
            <person name="Farnham G."/>
            <person name="Gachon C.M."/>
            <person name="Gschloessl B."/>
            <person name="Heesch S."/>
            <person name="Jabbari K."/>
            <person name="Jubin C."/>
            <person name="Kawai H."/>
            <person name="Kimura K."/>
            <person name="Kloareg B."/>
            <person name="Kupper F.C."/>
            <person name="Lang D."/>
            <person name="Le Bail A."/>
            <person name="Leblanc C."/>
            <person name="Lerouge P."/>
            <person name="Lohr M."/>
            <person name="Lopez P.J."/>
            <person name="Martens C."/>
            <person name="Maumus F."/>
            <person name="Michel G."/>
            <person name="Miranda-Saavedra D."/>
            <person name="Morales J."/>
            <person name="Moreau H."/>
            <person name="Motomura T."/>
            <person name="Nagasato C."/>
            <person name="Napoli C.A."/>
            <person name="Nelson D.R."/>
            <person name="Nyvall-Collen P."/>
            <person name="Peters A.F."/>
            <person name="Pommier C."/>
            <person name="Potin P."/>
            <person name="Poulain J."/>
            <person name="Quesneville H."/>
            <person name="Read B."/>
            <person name="Rensing S.A."/>
            <person name="Ritter A."/>
            <person name="Rousvoal S."/>
            <person name="Samanta M."/>
            <person name="Samson G."/>
            <person name="Schroeder D.C."/>
            <person name="Segurens B."/>
            <person name="Strittmatter M."/>
            <person name="Tonon T."/>
            <person name="Tregear J.W."/>
            <person name="Valentin K."/>
            <person name="von Dassow P."/>
            <person name="Yamagishi T."/>
            <person name="Van de Peer Y."/>
            <person name="Wincker P."/>
        </authorList>
    </citation>
    <scope>NUCLEOTIDE SEQUENCE [LARGE SCALE GENOMIC DNA]</scope>
    <source>
        <strain evidence="6">Ec32 / CCAP1310/4</strain>
    </source>
</reference>
<dbReference type="InterPro" id="IPR011990">
    <property type="entry name" value="TPR-like_helical_dom_sf"/>
</dbReference>
<dbReference type="GO" id="GO:0005783">
    <property type="term" value="C:endoplasmic reticulum"/>
    <property type="evidence" value="ECO:0007669"/>
    <property type="project" value="TreeGrafter"/>
</dbReference>
<gene>
    <name evidence="5" type="ORF">Esi_0082_0031</name>
</gene>
<dbReference type="EMBL" id="FN649740">
    <property type="protein sequence ID" value="CBN78022.1"/>
    <property type="molecule type" value="Genomic_DNA"/>
</dbReference>
<dbReference type="AlphaFoldDB" id="D8LTI1"/>
<dbReference type="STRING" id="2880.D8LTI1"/>
<evidence type="ECO:0000256" key="3">
    <source>
        <dbReference type="PROSITE-ProRule" id="PRU00339"/>
    </source>
</evidence>
<proteinExistence type="predicted"/>
<dbReference type="GO" id="GO:0000030">
    <property type="term" value="F:mannosyltransferase activity"/>
    <property type="evidence" value="ECO:0007669"/>
    <property type="project" value="TreeGrafter"/>
</dbReference>
<evidence type="ECO:0000313" key="5">
    <source>
        <dbReference type="EMBL" id="CBN78022.1"/>
    </source>
</evidence>
<dbReference type="OrthoDB" id="66906at2759"/>
<dbReference type="Proteomes" id="UP000002630">
    <property type="component" value="Linkage Group LG15"/>
</dbReference>
<dbReference type="Pfam" id="PF13432">
    <property type="entry name" value="TPR_16"/>
    <property type="match status" value="3"/>
</dbReference>
<keyword evidence="6" id="KW-1185">Reference proteome</keyword>
<dbReference type="SUPFAM" id="SSF48452">
    <property type="entry name" value="TPR-like"/>
    <property type="match status" value="2"/>
</dbReference>
<dbReference type="eggNOG" id="KOG1124">
    <property type="taxonomic scope" value="Eukaryota"/>
</dbReference>
<dbReference type="Gene3D" id="1.25.40.10">
    <property type="entry name" value="Tetratricopeptide repeat domain"/>
    <property type="match status" value="2"/>
</dbReference>
<dbReference type="EMBL" id="FN649056">
    <property type="protein sequence ID" value="CBN78022.1"/>
    <property type="molecule type" value="Genomic_DNA"/>
</dbReference>
<dbReference type="GO" id="GO:0035269">
    <property type="term" value="P:protein O-linked glycosylation via mannose"/>
    <property type="evidence" value="ECO:0007669"/>
    <property type="project" value="TreeGrafter"/>
</dbReference>
<feature type="region of interest" description="Disordered" evidence="4">
    <location>
        <begin position="132"/>
        <end position="173"/>
    </location>
</feature>
<dbReference type="SMART" id="SM00028">
    <property type="entry name" value="TPR"/>
    <property type="match status" value="4"/>
</dbReference>
<dbReference type="PROSITE" id="PS50005">
    <property type="entry name" value="TPR"/>
    <property type="match status" value="2"/>
</dbReference>
<evidence type="ECO:0000256" key="4">
    <source>
        <dbReference type="SAM" id="MobiDB-lite"/>
    </source>
</evidence>
<accession>D8LTI1</accession>
<protein>
    <submittedName>
        <fullName evidence="5">TPR repeat-containing protein</fullName>
    </submittedName>
</protein>
<dbReference type="GO" id="GO:0030968">
    <property type="term" value="P:endoplasmic reticulum unfolded protein response"/>
    <property type="evidence" value="ECO:0007669"/>
    <property type="project" value="TreeGrafter"/>
</dbReference>
<dbReference type="InterPro" id="IPR019734">
    <property type="entry name" value="TPR_rpt"/>
</dbReference>
<dbReference type="InParanoid" id="D8LTI1"/>
<evidence type="ECO:0000313" key="6">
    <source>
        <dbReference type="Proteomes" id="UP000002630"/>
    </source>
</evidence>
<feature type="repeat" description="TPR" evidence="3">
    <location>
        <begin position="74"/>
        <end position="107"/>
    </location>
</feature>
<feature type="repeat" description="TPR" evidence="3">
    <location>
        <begin position="293"/>
        <end position="326"/>
    </location>
</feature>
<evidence type="ECO:0000256" key="1">
    <source>
        <dbReference type="ARBA" id="ARBA00022737"/>
    </source>
</evidence>
<keyword evidence="1" id="KW-0677">Repeat</keyword>
<name>D8LTI1_ECTSI</name>
<dbReference type="PANTHER" id="PTHR44227:SF3">
    <property type="entry name" value="PROTEIN O-MANNOSYL-TRANSFERASE TMTC4"/>
    <property type="match status" value="1"/>
</dbReference>
<sequence>MVLLLAWTTYFGAGTLRRCKDWRSERTLFESAFKVCPDGIKTLNNLAVGMLNEKEAGRAEELLRRAVELHPDFGFAQFNLGVSLMIQRDHLGAVSALERSLRLEPSNTKVMVYLGQVYLELTLKRLEPLPQRDHGNGVDAGFDDTQHHDGGAIAGDGQTDASNDMRSSSAESLLSSAELNTDRALAAGTGLPLARLVKGQALALRGQHQSAAKFFQESIDISRRLLSGRSAAKVRNNESNNPVIAAETIEVADAVDLASTYNRLGLTLRDSGEDLVATKEAFLAGLSVTPDDLALLVNGGVAHQTAGDIPGAKALFHRALSLQPNSPELLNNLGWLEEQTGGGSKLSLETAAGLYERAIRLLDERSPVLGRVEANLSSVQNRLLLKEVEDWPPATAKIDERLEDPYYFVNRQ</sequence>
<dbReference type="InterPro" id="IPR052346">
    <property type="entry name" value="O-mannosyl-transferase_TMTC"/>
</dbReference>
<keyword evidence="2 3" id="KW-0802">TPR repeat</keyword>
<evidence type="ECO:0000256" key="2">
    <source>
        <dbReference type="ARBA" id="ARBA00022803"/>
    </source>
</evidence>
<dbReference type="PANTHER" id="PTHR44227">
    <property type="match status" value="1"/>
</dbReference>
<organism evidence="5 6">
    <name type="scientific">Ectocarpus siliculosus</name>
    <name type="common">Brown alga</name>
    <name type="synonym">Conferva siliculosa</name>
    <dbReference type="NCBI Taxonomy" id="2880"/>
    <lineage>
        <taxon>Eukaryota</taxon>
        <taxon>Sar</taxon>
        <taxon>Stramenopiles</taxon>
        <taxon>Ochrophyta</taxon>
        <taxon>PX clade</taxon>
        <taxon>Phaeophyceae</taxon>
        <taxon>Ectocarpales</taxon>
        <taxon>Ectocarpaceae</taxon>
        <taxon>Ectocarpus</taxon>
    </lineage>
</organism>